<dbReference type="GO" id="GO:0061710">
    <property type="term" value="F:L-threonylcarbamoyladenylate synthase"/>
    <property type="evidence" value="ECO:0007669"/>
    <property type="project" value="UniProtKB-EC"/>
</dbReference>
<feature type="binding site" evidence="14">
    <location>
        <position position="184"/>
    </location>
    <ligand>
        <name>ATP</name>
        <dbReference type="ChEBI" id="CHEBI:30616"/>
    </ligand>
</feature>
<dbReference type="InterPro" id="IPR010923">
    <property type="entry name" value="T(6)A37_SUA5"/>
</dbReference>
<dbReference type="EMBL" id="FOCI01000003">
    <property type="protein sequence ID" value="SEM68981.1"/>
    <property type="molecule type" value="Genomic_DNA"/>
</dbReference>
<keyword evidence="9 13" id="KW-0547">Nucleotide-binding</keyword>
<keyword evidence="5 13" id="KW-0963">Cytoplasm</keyword>
<feature type="binding site" evidence="14">
    <location>
        <position position="192"/>
    </location>
    <ligand>
        <name>ATP</name>
        <dbReference type="ChEBI" id="CHEBI:30616"/>
    </ligand>
</feature>
<evidence type="ECO:0000313" key="17">
    <source>
        <dbReference type="EMBL" id="SEM68981.1"/>
    </source>
</evidence>
<dbReference type="PANTHER" id="PTHR17490:SF16">
    <property type="entry name" value="THREONYLCARBAMOYL-AMP SYNTHASE"/>
    <property type="match status" value="1"/>
</dbReference>
<feature type="region of interest" description="Disordered" evidence="15">
    <location>
        <begin position="17"/>
        <end position="40"/>
    </location>
</feature>
<dbReference type="OrthoDB" id="9814580at2"/>
<proteinExistence type="inferred from homology"/>
<dbReference type="GO" id="GO:0006450">
    <property type="term" value="P:regulation of translational fidelity"/>
    <property type="evidence" value="ECO:0007669"/>
    <property type="project" value="TreeGrafter"/>
</dbReference>
<keyword evidence="8 13" id="KW-0548">Nucleotidyltransferase</keyword>
<dbReference type="EC" id="2.7.7.87" evidence="3 13"/>
<evidence type="ECO:0000256" key="15">
    <source>
        <dbReference type="SAM" id="MobiDB-lite"/>
    </source>
</evidence>
<evidence type="ECO:0000256" key="9">
    <source>
        <dbReference type="ARBA" id="ARBA00022741"/>
    </source>
</evidence>
<comment type="subcellular location">
    <subcellularLocation>
        <location evidence="1 13">Cytoplasm</location>
    </subcellularLocation>
</comment>
<dbReference type="InterPro" id="IPR005145">
    <property type="entry name" value="Sua5_C"/>
</dbReference>
<feature type="binding site" evidence="14">
    <location>
        <position position="222"/>
    </location>
    <ligand>
        <name>L-threonine</name>
        <dbReference type="ChEBI" id="CHEBI:57926"/>
    </ligand>
</feature>
<evidence type="ECO:0000256" key="8">
    <source>
        <dbReference type="ARBA" id="ARBA00022695"/>
    </source>
</evidence>
<feature type="compositionally biased region" description="Polar residues" evidence="15">
    <location>
        <begin position="27"/>
        <end position="40"/>
    </location>
</feature>
<dbReference type="Pfam" id="PF01300">
    <property type="entry name" value="Sua5_yciO_yrdC"/>
    <property type="match status" value="1"/>
</dbReference>
<comment type="function">
    <text evidence="13">Required for the formation of a threonylcarbamoyl group on adenosine at position 37 (t(6)A37) in tRNAs that read codons beginning with adenine.</text>
</comment>
<evidence type="ECO:0000259" key="16">
    <source>
        <dbReference type="PROSITE" id="PS51163"/>
    </source>
</evidence>
<organism evidence="17 18">
    <name type="scientific">Loktanella fryxellensis</name>
    <dbReference type="NCBI Taxonomy" id="245187"/>
    <lineage>
        <taxon>Bacteria</taxon>
        <taxon>Pseudomonadati</taxon>
        <taxon>Pseudomonadota</taxon>
        <taxon>Alphaproteobacteria</taxon>
        <taxon>Rhodobacterales</taxon>
        <taxon>Roseobacteraceae</taxon>
        <taxon>Loktanella</taxon>
    </lineage>
</organism>
<dbReference type="STRING" id="245187.SAMN04488003_103133"/>
<dbReference type="GO" id="GO:0000049">
    <property type="term" value="F:tRNA binding"/>
    <property type="evidence" value="ECO:0007669"/>
    <property type="project" value="TreeGrafter"/>
</dbReference>
<dbReference type="InterPro" id="IPR006070">
    <property type="entry name" value="Sua5-like_dom"/>
</dbReference>
<evidence type="ECO:0000256" key="5">
    <source>
        <dbReference type="ARBA" id="ARBA00022490"/>
    </source>
</evidence>
<dbReference type="NCBIfam" id="TIGR00057">
    <property type="entry name" value="L-threonylcarbamoyladenylate synthase"/>
    <property type="match status" value="1"/>
</dbReference>
<evidence type="ECO:0000256" key="4">
    <source>
        <dbReference type="ARBA" id="ARBA00015492"/>
    </source>
</evidence>
<evidence type="ECO:0000256" key="11">
    <source>
        <dbReference type="ARBA" id="ARBA00029774"/>
    </source>
</evidence>
<dbReference type="AlphaFoldDB" id="A0A1H8AEG9"/>
<reference evidence="17 18" key="1">
    <citation type="submission" date="2016-10" db="EMBL/GenBank/DDBJ databases">
        <authorList>
            <person name="de Groot N.N."/>
        </authorList>
    </citation>
    <scope>NUCLEOTIDE SEQUENCE [LARGE SCALE GENOMIC DNA]</scope>
    <source>
        <strain evidence="17 18">DSM 16213</strain>
    </source>
</reference>
<dbReference type="FunFam" id="3.90.870.10:FF:000009">
    <property type="entry name" value="Threonylcarbamoyl-AMP synthase, putative"/>
    <property type="match status" value="1"/>
</dbReference>
<dbReference type="Gene3D" id="3.40.50.11030">
    <property type="entry name" value="Threonylcarbamoyl-AMP synthase, C-terminal domain"/>
    <property type="match status" value="1"/>
</dbReference>
<feature type="binding site" evidence="14">
    <location>
        <position position="102"/>
    </location>
    <ligand>
        <name>ATP</name>
        <dbReference type="ChEBI" id="CHEBI:30616"/>
    </ligand>
</feature>
<evidence type="ECO:0000256" key="2">
    <source>
        <dbReference type="ARBA" id="ARBA00007663"/>
    </source>
</evidence>
<feature type="binding site" evidence="14">
    <location>
        <position position="107"/>
    </location>
    <ligand>
        <name>L-threonine</name>
        <dbReference type="ChEBI" id="CHEBI:57926"/>
    </ligand>
</feature>
<keyword evidence="7 13" id="KW-0819">tRNA processing</keyword>
<evidence type="ECO:0000256" key="7">
    <source>
        <dbReference type="ARBA" id="ARBA00022694"/>
    </source>
</evidence>
<comment type="similarity">
    <text evidence="2 13">Belongs to the SUA5 family.</text>
</comment>
<accession>A0A1H8AEG9</accession>
<feature type="binding site" evidence="14">
    <location>
        <position position="158"/>
    </location>
    <ligand>
        <name>ATP</name>
        <dbReference type="ChEBI" id="CHEBI:30616"/>
    </ligand>
</feature>
<dbReference type="Gene3D" id="3.90.870.10">
    <property type="entry name" value="DHBP synthase"/>
    <property type="match status" value="1"/>
</dbReference>
<protein>
    <recommendedName>
        <fullName evidence="4 13">Threonylcarbamoyl-AMP synthase</fullName>
        <shortName evidence="13">TC-AMP synthase</shortName>
        <ecNumber evidence="3 13">2.7.7.87</ecNumber>
    </recommendedName>
    <alternativeName>
        <fullName evidence="11 13">L-threonylcarbamoyladenylate synthase</fullName>
    </alternativeName>
</protein>
<dbReference type="GO" id="GO:0005524">
    <property type="term" value="F:ATP binding"/>
    <property type="evidence" value="ECO:0007669"/>
    <property type="project" value="UniProtKB-UniRule"/>
</dbReference>
<evidence type="ECO:0000256" key="6">
    <source>
        <dbReference type="ARBA" id="ARBA00022679"/>
    </source>
</evidence>
<dbReference type="InterPro" id="IPR038385">
    <property type="entry name" value="Sua5/YwlC_C"/>
</dbReference>
<feature type="domain" description="YrdC-like" evidence="16">
    <location>
        <begin position="53"/>
        <end position="239"/>
    </location>
</feature>
<keyword evidence="18" id="KW-1185">Reference proteome</keyword>
<dbReference type="InterPro" id="IPR017945">
    <property type="entry name" value="DHBP_synth_RibB-like_a/b_dom"/>
</dbReference>
<gene>
    <name evidence="17" type="ORF">SAMN04488003_103133</name>
</gene>
<name>A0A1H8AEG9_9RHOB</name>
<dbReference type="PANTHER" id="PTHR17490">
    <property type="entry name" value="SUA5"/>
    <property type="match status" value="1"/>
</dbReference>
<feature type="binding site" evidence="14">
    <location>
        <position position="98"/>
    </location>
    <ligand>
        <name>ATP</name>
        <dbReference type="ChEBI" id="CHEBI:30616"/>
    </ligand>
</feature>
<evidence type="ECO:0000256" key="1">
    <source>
        <dbReference type="ARBA" id="ARBA00004496"/>
    </source>
</evidence>
<sequence>MLGKAVRWRYAPPVVPESIRPVKPRNHNATSEGGATSEASPATVATLRLAPDAASLARAARLLGDGAQVAFPTETVYGLGADARQSEAVAGIYAAKGRPSFNPLIVHVADLAQAQALVHFTPQALTLAQAFWPGPLTLVLPLRAGAGISTLVTAGLDTLAVRVPAHPVAQALLHAFGGPVAAPSANPSGRISPTTAAHVLAGLAGRIAAVVDGGACTVGVESTILDMTGDPTLLRAGGVSAESLSAVLGAPLAVPATSVTDAPVAPGQLASHYAPRGAVRLNATHAEPGEVLLGFGAVTGDLTLSASGDLTEAAATLFDALHRLDDMWAAAIAVAPVPDAGLGAAINDRLRRAAAPRNPG</sequence>
<feature type="binding site" evidence="14">
    <location>
        <position position="182"/>
    </location>
    <ligand>
        <name>L-threonine</name>
        <dbReference type="ChEBI" id="CHEBI:57926"/>
    </ligand>
</feature>
<feature type="binding site" evidence="14">
    <location>
        <position position="162"/>
    </location>
    <ligand>
        <name>L-threonine</name>
        <dbReference type="ChEBI" id="CHEBI:57926"/>
    </ligand>
</feature>
<evidence type="ECO:0000256" key="10">
    <source>
        <dbReference type="ARBA" id="ARBA00022840"/>
    </source>
</evidence>
<dbReference type="Proteomes" id="UP000199585">
    <property type="component" value="Unassembled WGS sequence"/>
</dbReference>
<feature type="binding site" evidence="14">
    <location>
        <position position="273"/>
    </location>
    <ligand>
        <name>ATP</name>
        <dbReference type="ChEBI" id="CHEBI:30616"/>
    </ligand>
</feature>
<evidence type="ECO:0000256" key="14">
    <source>
        <dbReference type="PIRSR" id="PIRSR004930-1"/>
    </source>
</evidence>
<keyword evidence="6 13" id="KW-0808">Transferase</keyword>
<dbReference type="PIRSF" id="PIRSF004930">
    <property type="entry name" value="Tln_factor_SUA5"/>
    <property type="match status" value="1"/>
</dbReference>
<feature type="binding site" evidence="14">
    <location>
        <position position="235"/>
    </location>
    <ligand>
        <name>ATP</name>
        <dbReference type="ChEBI" id="CHEBI:30616"/>
    </ligand>
</feature>
<keyword evidence="10 13" id="KW-0067">ATP-binding</keyword>
<dbReference type="InterPro" id="IPR050156">
    <property type="entry name" value="TC-AMP_synthase_SUA5"/>
</dbReference>
<evidence type="ECO:0000256" key="3">
    <source>
        <dbReference type="ARBA" id="ARBA00012584"/>
    </source>
</evidence>
<evidence type="ECO:0000256" key="12">
    <source>
        <dbReference type="ARBA" id="ARBA00048366"/>
    </source>
</evidence>
<dbReference type="SUPFAM" id="SSF55821">
    <property type="entry name" value="YrdC/RibB"/>
    <property type="match status" value="1"/>
</dbReference>
<dbReference type="Pfam" id="PF03481">
    <property type="entry name" value="Sua5_C"/>
    <property type="match status" value="1"/>
</dbReference>
<dbReference type="GO" id="GO:0003725">
    <property type="term" value="F:double-stranded RNA binding"/>
    <property type="evidence" value="ECO:0007669"/>
    <property type="project" value="UniProtKB-UniRule"/>
</dbReference>
<feature type="binding site" evidence="14">
    <location>
        <position position="75"/>
    </location>
    <ligand>
        <name>L-threonine</name>
        <dbReference type="ChEBI" id="CHEBI:57926"/>
    </ligand>
</feature>
<dbReference type="GO" id="GO:0008033">
    <property type="term" value="P:tRNA processing"/>
    <property type="evidence" value="ECO:0007669"/>
    <property type="project" value="UniProtKB-KW"/>
</dbReference>
<evidence type="ECO:0000313" key="18">
    <source>
        <dbReference type="Proteomes" id="UP000199585"/>
    </source>
</evidence>
<comment type="catalytic activity">
    <reaction evidence="12 13">
        <text>L-threonine + hydrogencarbonate + ATP = L-threonylcarbamoyladenylate + diphosphate + H2O</text>
        <dbReference type="Rhea" id="RHEA:36407"/>
        <dbReference type="ChEBI" id="CHEBI:15377"/>
        <dbReference type="ChEBI" id="CHEBI:17544"/>
        <dbReference type="ChEBI" id="CHEBI:30616"/>
        <dbReference type="ChEBI" id="CHEBI:33019"/>
        <dbReference type="ChEBI" id="CHEBI:57926"/>
        <dbReference type="ChEBI" id="CHEBI:73682"/>
        <dbReference type="EC" id="2.7.7.87"/>
    </reaction>
</comment>
<dbReference type="GO" id="GO:0005737">
    <property type="term" value="C:cytoplasm"/>
    <property type="evidence" value="ECO:0007669"/>
    <property type="project" value="UniProtKB-SubCell"/>
</dbReference>
<evidence type="ECO:0000256" key="13">
    <source>
        <dbReference type="PIRNR" id="PIRNR004930"/>
    </source>
</evidence>
<dbReference type="PROSITE" id="PS51163">
    <property type="entry name" value="YRDC"/>
    <property type="match status" value="1"/>
</dbReference>